<reference evidence="3 4" key="1">
    <citation type="journal article" date="2020" name="Nat. Food">
        <title>A phased Vanilla planifolia genome enables genetic improvement of flavour and production.</title>
        <authorList>
            <person name="Hasing T."/>
            <person name="Tang H."/>
            <person name="Brym M."/>
            <person name="Khazi F."/>
            <person name="Huang T."/>
            <person name="Chambers A.H."/>
        </authorList>
    </citation>
    <scope>NUCLEOTIDE SEQUENCE [LARGE SCALE GENOMIC DNA]</scope>
    <source>
        <tissue evidence="3">Leaf</tissue>
    </source>
</reference>
<dbReference type="Proteomes" id="UP000636800">
    <property type="component" value="Unassembled WGS sequence"/>
</dbReference>
<protein>
    <submittedName>
        <fullName evidence="3">Uncharacterized protein</fullName>
    </submittedName>
</protein>
<dbReference type="AlphaFoldDB" id="A0A835U6G0"/>
<dbReference type="GO" id="GO:0016567">
    <property type="term" value="P:protein ubiquitination"/>
    <property type="evidence" value="ECO:0007669"/>
    <property type="project" value="InterPro"/>
</dbReference>
<dbReference type="PANTHER" id="PTHR47568">
    <property type="match status" value="1"/>
</dbReference>
<evidence type="ECO:0000313" key="4">
    <source>
        <dbReference type="Proteomes" id="UP000636800"/>
    </source>
</evidence>
<accession>A0A835U6G0</accession>
<feature type="coiled-coil region" evidence="1">
    <location>
        <begin position="201"/>
        <end position="228"/>
    </location>
</feature>
<dbReference type="InterPro" id="IPR044231">
    <property type="entry name" value="SP1/SPL1"/>
</dbReference>
<gene>
    <name evidence="3" type="ORF">HPP92_026952</name>
</gene>
<evidence type="ECO:0000313" key="3">
    <source>
        <dbReference type="EMBL" id="KAG0450338.1"/>
    </source>
</evidence>
<proteinExistence type="predicted"/>
<dbReference type="OrthoDB" id="1666376at2759"/>
<dbReference type="PANTHER" id="PTHR47568:SF2">
    <property type="entry name" value="E3 UBIQUITIN-PROTEIN LIGASE SP1-RELATED"/>
    <property type="match status" value="1"/>
</dbReference>
<dbReference type="GO" id="GO:0004842">
    <property type="term" value="F:ubiquitin-protein transferase activity"/>
    <property type="evidence" value="ECO:0007669"/>
    <property type="project" value="InterPro"/>
</dbReference>
<keyword evidence="4" id="KW-1185">Reference proteome</keyword>
<organism evidence="3 4">
    <name type="scientific">Vanilla planifolia</name>
    <name type="common">Vanilla</name>
    <dbReference type="NCBI Taxonomy" id="51239"/>
    <lineage>
        <taxon>Eukaryota</taxon>
        <taxon>Viridiplantae</taxon>
        <taxon>Streptophyta</taxon>
        <taxon>Embryophyta</taxon>
        <taxon>Tracheophyta</taxon>
        <taxon>Spermatophyta</taxon>
        <taxon>Magnoliopsida</taxon>
        <taxon>Liliopsida</taxon>
        <taxon>Asparagales</taxon>
        <taxon>Orchidaceae</taxon>
        <taxon>Vanilloideae</taxon>
        <taxon>Vanilleae</taxon>
        <taxon>Vanilla</taxon>
    </lineage>
</organism>
<sequence length="450" mass="49823">MQEPKGTIGASKAMKHDSSPTRAMQDPKGTAGAGKAMKHDLSQTRAMRDPKGMALADCKQTTPQGIVNKLSKPFANHSRPVKNLSLLSKPKQENQNCEIETKSSVVEDNVHFLRMDKQAVVRHSMRGSASQPGIIPFSVHELFRVTQEMDEYQKFVFSAFEMEAGIASMKEALEITIGEKEEAVVKNKILETELDVMSSKLNTALVDAELLKEELVRMKRRLSDSKAASRNSADSVSYLSRQKEDIVSQQEALLKLEVVKSTTDSKDKNLTEKLKISNNEIVRLYKESIQKIVEDMLARVSPLEKLSLLSTLGSPCCPHPTWNTDVESFHALDDGAERVFVVRARGSTGLVLTIASEVFKDSGQSVLHGTLDYLQGLKMLGVKGEAPRTSTFYFDLNSPRVLDAASQRRGLDAEGGKSSMLSDNLKRDRLMPAICVICLEEEYNAVFIPC</sequence>
<keyword evidence="1" id="KW-0175">Coiled coil</keyword>
<comment type="caution">
    <text evidence="3">The sequence shown here is derived from an EMBL/GenBank/DDBJ whole genome shotgun (WGS) entry which is preliminary data.</text>
</comment>
<dbReference type="EMBL" id="JADCNL010000123">
    <property type="protein sequence ID" value="KAG0450338.1"/>
    <property type="molecule type" value="Genomic_DNA"/>
</dbReference>
<evidence type="ECO:0000256" key="1">
    <source>
        <dbReference type="SAM" id="Coils"/>
    </source>
</evidence>
<feature type="region of interest" description="Disordered" evidence="2">
    <location>
        <begin position="1"/>
        <end position="41"/>
    </location>
</feature>
<name>A0A835U6G0_VANPL</name>
<evidence type="ECO:0000256" key="2">
    <source>
        <dbReference type="SAM" id="MobiDB-lite"/>
    </source>
</evidence>